<dbReference type="RefSeq" id="WP_343756117.1">
    <property type="nucleotide sequence ID" value="NZ_BAAADB010000004.1"/>
</dbReference>
<comment type="caution">
    <text evidence="1">The sequence shown here is derived from an EMBL/GenBank/DDBJ whole genome shotgun (WGS) entry which is preliminary data.</text>
</comment>
<accession>A0ABP3LKI7</accession>
<organism evidence="1 2">
    <name type="scientific">Deinococcus depolymerans</name>
    <dbReference type="NCBI Taxonomy" id="392408"/>
    <lineage>
        <taxon>Bacteria</taxon>
        <taxon>Thermotogati</taxon>
        <taxon>Deinococcota</taxon>
        <taxon>Deinococci</taxon>
        <taxon>Deinococcales</taxon>
        <taxon>Deinococcaceae</taxon>
        <taxon>Deinococcus</taxon>
    </lineage>
</organism>
<evidence type="ECO:0000313" key="2">
    <source>
        <dbReference type="Proteomes" id="UP001500191"/>
    </source>
</evidence>
<sequence length="487" mass="51403">MPLRPSPAPPAARVVHALLCTGALGLGAVLGSCAPGNGPAVGALDAATGAGPLGDGARLLAWQAPAREPGPRVLTPAEREAVTDAYLRGEREVAFAAGSGQSGGLRDLFQGAALLDAQDVARSGAGTVSWAHAPVLRFYAPDGATVTFTDRFTYAAQGAPDGPPRVARRDLDVVMELGDGNWRVHHWRVTRDVPLPPAPPPVRPADHRAVRAVPDWPSRPADTLRRDVTAVTDLHLNALILPLRAGAGGPLNAGRAAQTGRALDAVLTAAAPRQVAVLLELQVGALDVAGLRDLHAALGPEPEGNPASVGRRLSGVILSPTRRPDPDRLEVWRQTVRARFPLLPVGLRVARGSPGAALTDRVDFVAGGPQAPVFRERRWPLGRLGEARRGWQLRAFLARPGPLEAGLLGVGAGDQPSLLTPDGSFTPLARWTDPARPPPGLGAWLLGWAADLWTLPVALLGAALLRPWLRRLERWLTERWPAGRSRP</sequence>
<dbReference type="SUPFAM" id="SSF54427">
    <property type="entry name" value="NTF2-like"/>
    <property type="match status" value="1"/>
</dbReference>
<proteinExistence type="predicted"/>
<keyword evidence="2" id="KW-1185">Reference proteome</keyword>
<evidence type="ECO:0000313" key="1">
    <source>
        <dbReference type="EMBL" id="GAA0502071.1"/>
    </source>
</evidence>
<dbReference type="InterPro" id="IPR032710">
    <property type="entry name" value="NTF2-like_dom_sf"/>
</dbReference>
<evidence type="ECO:0008006" key="3">
    <source>
        <dbReference type="Google" id="ProtNLM"/>
    </source>
</evidence>
<reference evidence="2" key="1">
    <citation type="journal article" date="2019" name="Int. J. Syst. Evol. Microbiol.">
        <title>The Global Catalogue of Microorganisms (GCM) 10K type strain sequencing project: providing services to taxonomists for standard genome sequencing and annotation.</title>
        <authorList>
            <consortium name="The Broad Institute Genomics Platform"/>
            <consortium name="The Broad Institute Genome Sequencing Center for Infectious Disease"/>
            <person name="Wu L."/>
            <person name="Ma J."/>
        </authorList>
    </citation>
    <scope>NUCLEOTIDE SEQUENCE [LARGE SCALE GENOMIC DNA]</scope>
    <source>
        <strain evidence="2">JCM 14368</strain>
    </source>
</reference>
<dbReference type="EMBL" id="BAAADB010000004">
    <property type="protein sequence ID" value="GAA0502071.1"/>
    <property type="molecule type" value="Genomic_DNA"/>
</dbReference>
<dbReference type="Proteomes" id="UP001500191">
    <property type="component" value="Unassembled WGS sequence"/>
</dbReference>
<protein>
    <recommendedName>
        <fullName evidence="3">DUF4440 domain-containing protein</fullName>
    </recommendedName>
</protein>
<name>A0ABP3LKI7_9DEIO</name>
<gene>
    <name evidence="1" type="ORF">GCM10008937_07060</name>
</gene>
<dbReference type="PROSITE" id="PS51257">
    <property type="entry name" value="PROKAR_LIPOPROTEIN"/>
    <property type="match status" value="1"/>
</dbReference>